<sequence length="72" mass="7730">MYLDCSLQEAGPFDETAWNFPATFSAWWETTALRQAIGRVKNCAAGQGNGALSQEEAAPAKRVLHPDYAAGA</sequence>
<dbReference type="Proteomes" id="UP001499994">
    <property type="component" value="Unassembled WGS sequence"/>
</dbReference>
<protein>
    <submittedName>
        <fullName evidence="1">Uncharacterized protein</fullName>
    </submittedName>
</protein>
<evidence type="ECO:0000313" key="2">
    <source>
        <dbReference type="Proteomes" id="UP001499994"/>
    </source>
</evidence>
<accession>A0ABP7KMJ6</accession>
<reference evidence="2" key="1">
    <citation type="journal article" date="2019" name="Int. J. Syst. Evol. Microbiol.">
        <title>The Global Catalogue of Microorganisms (GCM) 10K type strain sequencing project: providing services to taxonomists for standard genome sequencing and annotation.</title>
        <authorList>
            <consortium name="The Broad Institute Genomics Platform"/>
            <consortium name="The Broad Institute Genome Sequencing Center for Infectious Disease"/>
            <person name="Wu L."/>
            <person name="Ma J."/>
        </authorList>
    </citation>
    <scope>NUCLEOTIDE SEQUENCE [LARGE SCALE GENOMIC DNA]</scope>
    <source>
        <strain evidence="2">JCM 17201</strain>
    </source>
</reference>
<comment type="caution">
    <text evidence="1">The sequence shown here is derived from an EMBL/GenBank/DDBJ whole genome shotgun (WGS) entry which is preliminary data.</text>
</comment>
<proteinExistence type="predicted"/>
<dbReference type="EMBL" id="BAABDG010000002">
    <property type="protein sequence ID" value="GAA3880289.1"/>
    <property type="molecule type" value="Genomic_DNA"/>
</dbReference>
<organism evidence="1 2">
    <name type="scientific">Gibbsiella dentisursi</name>
    <dbReference type="NCBI Taxonomy" id="796890"/>
    <lineage>
        <taxon>Bacteria</taxon>
        <taxon>Pseudomonadati</taxon>
        <taxon>Pseudomonadota</taxon>
        <taxon>Gammaproteobacteria</taxon>
        <taxon>Enterobacterales</taxon>
        <taxon>Yersiniaceae</taxon>
        <taxon>Gibbsiella</taxon>
    </lineage>
</organism>
<evidence type="ECO:0000313" key="1">
    <source>
        <dbReference type="EMBL" id="GAA3880289.1"/>
    </source>
</evidence>
<keyword evidence="2" id="KW-1185">Reference proteome</keyword>
<name>A0ABP7KMJ6_9GAMM</name>
<gene>
    <name evidence="1" type="ORF">GCM10022405_02220</name>
</gene>